<reference evidence="1 2" key="1">
    <citation type="journal article" date="2019" name="Nat. Plants">
        <title>Genome sequencing of Musa balbisiana reveals subgenome evolution and function divergence in polyploid bananas.</title>
        <authorList>
            <person name="Yao X."/>
        </authorList>
    </citation>
    <scope>NUCLEOTIDE SEQUENCE [LARGE SCALE GENOMIC DNA]</scope>
    <source>
        <strain evidence="2">cv. DH-PKW</strain>
        <tissue evidence="1">Leaves</tissue>
    </source>
</reference>
<name>A0A4S8K8J9_MUSBA</name>
<sequence length="148" mass="15365">MLGKHGGLGGLRTCNEGIGFAETFALSLPSSSSSSWIDLDGGPFYRLPLPLRPTASLQHSLIVLAVGAFALAVLKASQGGEGVRRECWTAGCYAPPPPPGGYVSPFMALLPPCFAPATDPSLVACFQAADRDGIGFIDDKELQQALSS</sequence>
<dbReference type="STRING" id="52838.A0A4S8K8J9"/>
<organism evidence="1 2">
    <name type="scientific">Musa balbisiana</name>
    <name type="common">Banana</name>
    <dbReference type="NCBI Taxonomy" id="52838"/>
    <lineage>
        <taxon>Eukaryota</taxon>
        <taxon>Viridiplantae</taxon>
        <taxon>Streptophyta</taxon>
        <taxon>Embryophyta</taxon>
        <taxon>Tracheophyta</taxon>
        <taxon>Spermatophyta</taxon>
        <taxon>Magnoliopsida</taxon>
        <taxon>Liliopsida</taxon>
        <taxon>Zingiberales</taxon>
        <taxon>Musaceae</taxon>
        <taxon>Musa</taxon>
    </lineage>
</organism>
<dbReference type="Proteomes" id="UP000317650">
    <property type="component" value="Chromosome 4"/>
</dbReference>
<protein>
    <recommendedName>
        <fullName evidence="3">EF-hand domain-containing protein</fullName>
    </recommendedName>
</protein>
<dbReference type="EMBL" id="PYDT01000001">
    <property type="protein sequence ID" value="THU71331.1"/>
    <property type="molecule type" value="Genomic_DNA"/>
</dbReference>
<evidence type="ECO:0000313" key="2">
    <source>
        <dbReference type="Proteomes" id="UP000317650"/>
    </source>
</evidence>
<evidence type="ECO:0008006" key="3">
    <source>
        <dbReference type="Google" id="ProtNLM"/>
    </source>
</evidence>
<dbReference type="PANTHER" id="PTHR46824">
    <property type="entry name" value="CALCIUM-BINDING PROTEIN CML48-RELATED"/>
    <property type="match status" value="1"/>
</dbReference>
<dbReference type="InterPro" id="IPR044590">
    <property type="entry name" value="CML48/49/50"/>
</dbReference>
<proteinExistence type="predicted"/>
<accession>A0A4S8K8J9</accession>
<dbReference type="AlphaFoldDB" id="A0A4S8K8J9"/>
<keyword evidence="2" id="KW-1185">Reference proteome</keyword>
<gene>
    <name evidence="1" type="ORF">C4D60_Mb04t00280</name>
</gene>
<comment type="caution">
    <text evidence="1">The sequence shown here is derived from an EMBL/GenBank/DDBJ whole genome shotgun (WGS) entry which is preliminary data.</text>
</comment>
<dbReference type="PANTHER" id="PTHR46824:SF1">
    <property type="entry name" value="CALCIUM-BINDING PROTEIN CML49-RELATED"/>
    <property type="match status" value="1"/>
</dbReference>
<evidence type="ECO:0000313" key="1">
    <source>
        <dbReference type="EMBL" id="THU71331.1"/>
    </source>
</evidence>